<dbReference type="GO" id="GO:0005634">
    <property type="term" value="C:nucleus"/>
    <property type="evidence" value="ECO:0007669"/>
    <property type="project" value="TreeGrafter"/>
</dbReference>
<evidence type="ECO:0000256" key="1">
    <source>
        <dbReference type="ARBA" id="ARBA00022723"/>
    </source>
</evidence>
<dbReference type="GO" id="GO:0008270">
    <property type="term" value="F:zinc ion binding"/>
    <property type="evidence" value="ECO:0007669"/>
    <property type="project" value="UniProtKB-KW"/>
</dbReference>
<dbReference type="OrthoDB" id="261960at2759"/>
<dbReference type="Gene3D" id="2.30.30.380">
    <property type="entry name" value="Zn-finger domain of Sec23/24"/>
    <property type="match status" value="1"/>
</dbReference>
<evidence type="ECO:0000259" key="6">
    <source>
        <dbReference type="PROSITE" id="PS50199"/>
    </source>
</evidence>
<evidence type="ECO:0000256" key="3">
    <source>
        <dbReference type="ARBA" id="ARBA00022833"/>
    </source>
</evidence>
<feature type="domain" description="RanBP2-type" evidence="6">
    <location>
        <begin position="200"/>
        <end position="230"/>
    </location>
</feature>
<sequence length="345" mass="38050">MDGSGLFSQNSSLIALIYLLTHNVHGPHDDKFYKFLSGLQDEYDALQRSGYAGEGFFSKGPRPSKRRRTSRVLGSGGRLGEQSIRKGRLPCSWLQKQLKEGHATKSRVALKLARREAEKAAREGIENKVIHLTLDDDSDSDVIIVEDVPRPIAGPSSSSASKRQVGAAPNSGSSSKLKATPVRNDSMSNQRPRASSPPARSNSEWACQICTLLNQPFALQCDACETKRPQERLLFRPNILVERNSELAVSVYAISIPKINARTVILTYPTCSAMPPSIALQPSGTGAVRTHIRDHIPSNSWILRSTSRTEISSFHMQDVSILRLIVSVQEIYFDEYTGGFGTDWV</sequence>
<feature type="region of interest" description="Disordered" evidence="5">
    <location>
        <begin position="150"/>
        <end position="201"/>
    </location>
</feature>
<feature type="compositionally biased region" description="Low complexity" evidence="5">
    <location>
        <begin position="191"/>
        <end position="201"/>
    </location>
</feature>
<keyword evidence="2 4" id="KW-0863">Zinc-finger</keyword>
<dbReference type="InterPro" id="IPR053000">
    <property type="entry name" value="WSS1-like_metalloprotease"/>
</dbReference>
<dbReference type="PROSITE" id="PS01358">
    <property type="entry name" value="ZF_RANBP2_1"/>
    <property type="match status" value="1"/>
</dbReference>
<feature type="compositionally biased region" description="Polar residues" evidence="5">
    <location>
        <begin position="170"/>
        <end position="190"/>
    </location>
</feature>
<dbReference type="SUPFAM" id="SSF90209">
    <property type="entry name" value="Ran binding protein zinc finger-like"/>
    <property type="match status" value="1"/>
</dbReference>
<dbReference type="PROSITE" id="PS51397">
    <property type="entry name" value="WLM"/>
    <property type="match status" value="1"/>
</dbReference>
<accession>B0CN88</accession>
<dbReference type="SMART" id="SM00547">
    <property type="entry name" value="ZnF_RBZ"/>
    <property type="match status" value="1"/>
</dbReference>
<feature type="domain" description="WLM" evidence="7">
    <location>
        <begin position="1"/>
        <end position="97"/>
    </location>
</feature>
<dbReference type="PROSITE" id="PS50199">
    <property type="entry name" value="ZF_RANBP2_2"/>
    <property type="match status" value="1"/>
</dbReference>
<evidence type="ECO:0000256" key="5">
    <source>
        <dbReference type="SAM" id="MobiDB-lite"/>
    </source>
</evidence>
<dbReference type="AlphaFoldDB" id="B0CN88"/>
<evidence type="ECO:0000313" key="8">
    <source>
        <dbReference type="EMBL" id="EDR15260.1"/>
    </source>
</evidence>
<evidence type="ECO:0000313" key="9">
    <source>
        <dbReference type="Proteomes" id="UP000001194"/>
    </source>
</evidence>
<dbReference type="HOGENOM" id="CLU_804278_0_0_1"/>
<dbReference type="PANTHER" id="PTHR46622:SF1">
    <property type="entry name" value="DNA-DEPENDENT METALLOPROTEASE WSS1"/>
    <property type="match status" value="1"/>
</dbReference>
<protein>
    <submittedName>
        <fullName evidence="8">Predicted protein</fullName>
    </submittedName>
</protein>
<dbReference type="EMBL" id="DS547091">
    <property type="protein sequence ID" value="EDR15260.1"/>
    <property type="molecule type" value="Genomic_DNA"/>
</dbReference>
<keyword evidence="1" id="KW-0479">Metal-binding</keyword>
<evidence type="ECO:0000259" key="7">
    <source>
        <dbReference type="PROSITE" id="PS51397"/>
    </source>
</evidence>
<dbReference type="GeneID" id="6069581"/>
<keyword evidence="3" id="KW-0862">Zinc</keyword>
<gene>
    <name evidence="8" type="ORF">LACBIDRAFT_301311</name>
</gene>
<evidence type="ECO:0000256" key="2">
    <source>
        <dbReference type="ARBA" id="ARBA00022771"/>
    </source>
</evidence>
<dbReference type="InterPro" id="IPR036443">
    <property type="entry name" value="Znf_RanBP2_sf"/>
</dbReference>
<dbReference type="Pfam" id="PF08325">
    <property type="entry name" value="WLM"/>
    <property type="match status" value="1"/>
</dbReference>
<dbReference type="InterPro" id="IPR001876">
    <property type="entry name" value="Znf_RanBP2"/>
</dbReference>
<evidence type="ECO:0000256" key="4">
    <source>
        <dbReference type="PROSITE-ProRule" id="PRU00322"/>
    </source>
</evidence>
<dbReference type="RefSeq" id="XP_001873468.1">
    <property type="nucleotide sequence ID" value="XM_001873433.1"/>
</dbReference>
<reference evidence="8 9" key="1">
    <citation type="journal article" date="2008" name="Nature">
        <title>The genome of Laccaria bicolor provides insights into mycorrhizal symbiosis.</title>
        <authorList>
            <person name="Martin F."/>
            <person name="Aerts A."/>
            <person name="Ahren D."/>
            <person name="Brun A."/>
            <person name="Danchin E.G.J."/>
            <person name="Duchaussoy F."/>
            <person name="Gibon J."/>
            <person name="Kohler A."/>
            <person name="Lindquist E."/>
            <person name="Pereda V."/>
            <person name="Salamov A."/>
            <person name="Shapiro H.J."/>
            <person name="Wuyts J."/>
            <person name="Blaudez D."/>
            <person name="Buee M."/>
            <person name="Brokstein P."/>
            <person name="Canbaeck B."/>
            <person name="Cohen D."/>
            <person name="Courty P.E."/>
            <person name="Coutinho P.M."/>
            <person name="Delaruelle C."/>
            <person name="Detter J.C."/>
            <person name="Deveau A."/>
            <person name="DiFazio S."/>
            <person name="Duplessis S."/>
            <person name="Fraissinet-Tachet L."/>
            <person name="Lucic E."/>
            <person name="Frey-Klett P."/>
            <person name="Fourrey C."/>
            <person name="Feussner I."/>
            <person name="Gay G."/>
            <person name="Grimwood J."/>
            <person name="Hoegger P.J."/>
            <person name="Jain P."/>
            <person name="Kilaru S."/>
            <person name="Labbe J."/>
            <person name="Lin Y.C."/>
            <person name="Legue V."/>
            <person name="Le Tacon F."/>
            <person name="Marmeisse R."/>
            <person name="Melayah D."/>
            <person name="Montanini B."/>
            <person name="Muratet M."/>
            <person name="Nehls U."/>
            <person name="Niculita-Hirzel H."/>
            <person name="Oudot-Le Secq M.P."/>
            <person name="Peter M."/>
            <person name="Quesneville H."/>
            <person name="Rajashekar B."/>
            <person name="Reich M."/>
            <person name="Rouhier N."/>
            <person name="Schmutz J."/>
            <person name="Yin T."/>
            <person name="Chalot M."/>
            <person name="Henrissat B."/>
            <person name="Kuees U."/>
            <person name="Lucas S."/>
            <person name="Van de Peer Y."/>
            <person name="Podila G.K."/>
            <person name="Polle A."/>
            <person name="Pukkila P.J."/>
            <person name="Richardson P.M."/>
            <person name="Rouze P."/>
            <person name="Sanders I.R."/>
            <person name="Stajich J.E."/>
            <person name="Tunlid A."/>
            <person name="Tuskan G."/>
            <person name="Grigoriev I.V."/>
        </authorList>
    </citation>
    <scope>NUCLEOTIDE SEQUENCE [LARGE SCALE GENOMIC DNA]</scope>
    <source>
        <strain evidence="9">S238N-H82 / ATCC MYA-4686</strain>
    </source>
</reference>
<organism evidence="9">
    <name type="scientific">Laccaria bicolor (strain S238N-H82 / ATCC MYA-4686)</name>
    <name type="common">Bicoloured deceiver</name>
    <name type="synonym">Laccaria laccata var. bicolor</name>
    <dbReference type="NCBI Taxonomy" id="486041"/>
    <lineage>
        <taxon>Eukaryota</taxon>
        <taxon>Fungi</taxon>
        <taxon>Dikarya</taxon>
        <taxon>Basidiomycota</taxon>
        <taxon>Agaricomycotina</taxon>
        <taxon>Agaricomycetes</taxon>
        <taxon>Agaricomycetidae</taxon>
        <taxon>Agaricales</taxon>
        <taxon>Agaricineae</taxon>
        <taxon>Hydnangiaceae</taxon>
        <taxon>Laccaria</taxon>
    </lineage>
</organism>
<keyword evidence="9" id="KW-1185">Reference proteome</keyword>
<dbReference type="GO" id="GO:0008237">
    <property type="term" value="F:metallopeptidase activity"/>
    <property type="evidence" value="ECO:0007669"/>
    <property type="project" value="TreeGrafter"/>
</dbReference>
<dbReference type="Proteomes" id="UP000001194">
    <property type="component" value="Unassembled WGS sequence"/>
</dbReference>
<proteinExistence type="predicted"/>
<dbReference type="PANTHER" id="PTHR46622">
    <property type="entry name" value="DNA-DEPENDENT METALLOPROTEASE WSS1"/>
    <property type="match status" value="1"/>
</dbReference>
<dbReference type="KEGG" id="lbc:LACBIDRAFT_301311"/>
<name>B0CN88_LACBS</name>
<dbReference type="GO" id="GO:0006281">
    <property type="term" value="P:DNA repair"/>
    <property type="evidence" value="ECO:0007669"/>
    <property type="project" value="TreeGrafter"/>
</dbReference>
<dbReference type="InParanoid" id="B0CN88"/>
<dbReference type="InterPro" id="IPR013536">
    <property type="entry name" value="WLM_dom"/>
</dbReference>
<feature type="region of interest" description="Disordered" evidence="5">
    <location>
        <begin position="54"/>
        <end position="81"/>
    </location>
</feature>